<dbReference type="CDD" id="cd08296">
    <property type="entry name" value="CAD_like"/>
    <property type="match status" value="1"/>
</dbReference>
<dbReference type="GO" id="GO:0046872">
    <property type="term" value="F:metal ion binding"/>
    <property type="evidence" value="ECO:0007669"/>
    <property type="project" value="UniProtKB-KW"/>
</dbReference>
<dbReference type="SUPFAM" id="SSF50129">
    <property type="entry name" value="GroES-like"/>
    <property type="match status" value="1"/>
</dbReference>
<dbReference type="Pfam" id="PF08240">
    <property type="entry name" value="ADH_N"/>
    <property type="match status" value="1"/>
</dbReference>
<proteinExistence type="inferred from homology"/>
<dbReference type="PANTHER" id="PTHR42940">
    <property type="entry name" value="ALCOHOL DEHYDROGENASE 1-RELATED"/>
    <property type="match status" value="1"/>
</dbReference>
<dbReference type="Gene3D" id="3.40.50.720">
    <property type="entry name" value="NAD(P)-binding Rossmann-like Domain"/>
    <property type="match status" value="1"/>
</dbReference>
<evidence type="ECO:0000313" key="8">
    <source>
        <dbReference type="EMBL" id="AZQ44300.1"/>
    </source>
</evidence>
<keyword evidence="4" id="KW-0862">Zinc</keyword>
<evidence type="ECO:0000256" key="3">
    <source>
        <dbReference type="ARBA" id="ARBA00022723"/>
    </source>
</evidence>
<protein>
    <submittedName>
        <fullName evidence="8">Alcohol dehydrogenase</fullName>
    </submittedName>
</protein>
<dbReference type="OrthoDB" id="9806940at2"/>
<dbReference type="FunFam" id="3.40.50.720:FF:000039">
    <property type="entry name" value="Alcohol dehydrogenase AdhP"/>
    <property type="match status" value="1"/>
</dbReference>
<dbReference type="KEGG" id="noj:EJ995_08650"/>
<evidence type="ECO:0000259" key="7">
    <source>
        <dbReference type="SMART" id="SM00829"/>
    </source>
</evidence>
<evidence type="ECO:0000256" key="4">
    <source>
        <dbReference type="ARBA" id="ARBA00022833"/>
    </source>
</evidence>
<dbReference type="RefSeq" id="WP_126447602.1">
    <property type="nucleotide sequence ID" value="NZ_CP034549.1"/>
</dbReference>
<evidence type="ECO:0000256" key="2">
    <source>
        <dbReference type="ARBA" id="ARBA00008072"/>
    </source>
</evidence>
<keyword evidence="5" id="KW-0560">Oxidoreductase</keyword>
<dbReference type="Pfam" id="PF00107">
    <property type="entry name" value="ADH_zinc_N"/>
    <property type="match status" value="1"/>
</dbReference>
<comment type="similarity">
    <text evidence="2">Belongs to the zinc-containing alcohol dehydrogenase family.</text>
</comment>
<dbReference type="PANTHER" id="PTHR42940:SF7">
    <property type="entry name" value="ALCOHOL DEHYDROGENASE-LIKE N-TERMINAL DOMAIN-CONTAINING PROTEIN"/>
    <property type="match status" value="1"/>
</dbReference>
<name>A0A3S9MYN7_9FLAO</name>
<dbReference type="Proteomes" id="UP000279600">
    <property type="component" value="Chromosome"/>
</dbReference>
<feature type="domain" description="Enoyl reductase (ER)" evidence="7">
    <location>
        <begin position="10"/>
        <end position="331"/>
    </location>
</feature>
<sequence length="335" mass="35719">MKAARFMEQGGDLQIVDVPKPSPEKNEILIKVQACGICHSDNFVKQGAMGNEFPRTPGHEVVGIIEEVGSDLTSLEKGQRVGIGWHGGHCFTCDPCRRGKFINCENAKISGISYDGGYAEYMTAPYEAAAIVPEDLKSTEAAPLLCAGITVFNGMRNAGLRAGDTVAVQGIGGLGHLAIQYANKMGMKTIALSTTEDKKDLAMKLGAHHFIATDDVDAVEKLQELGGADLIVATAPHADAISSVIDGLGIDGTMLLIAAAGDDIKVSPLQLLQARKSLKGWPSGVAPDSEDTLNFSARTGALPMIEEFKLDDAHKAFEKMMSNETRFRAVLNMEM</sequence>
<dbReference type="InterPro" id="IPR013154">
    <property type="entry name" value="ADH-like_N"/>
</dbReference>
<dbReference type="InterPro" id="IPR011032">
    <property type="entry name" value="GroES-like_sf"/>
</dbReference>
<dbReference type="InterPro" id="IPR020843">
    <property type="entry name" value="ER"/>
</dbReference>
<comment type="cofactor">
    <cofactor evidence="1">
        <name>Zn(2+)</name>
        <dbReference type="ChEBI" id="CHEBI:29105"/>
    </cofactor>
</comment>
<keyword evidence="3" id="KW-0479">Metal-binding</keyword>
<dbReference type="SMART" id="SM00829">
    <property type="entry name" value="PKS_ER"/>
    <property type="match status" value="1"/>
</dbReference>
<keyword evidence="6" id="KW-0520">NAD</keyword>
<evidence type="ECO:0000256" key="1">
    <source>
        <dbReference type="ARBA" id="ARBA00001947"/>
    </source>
</evidence>
<dbReference type="GO" id="GO:0005737">
    <property type="term" value="C:cytoplasm"/>
    <property type="evidence" value="ECO:0007669"/>
    <property type="project" value="TreeGrafter"/>
</dbReference>
<organism evidence="8 9">
    <name type="scientific">Nonlabens ponticola</name>
    <dbReference type="NCBI Taxonomy" id="2496866"/>
    <lineage>
        <taxon>Bacteria</taxon>
        <taxon>Pseudomonadati</taxon>
        <taxon>Bacteroidota</taxon>
        <taxon>Flavobacteriia</taxon>
        <taxon>Flavobacteriales</taxon>
        <taxon>Flavobacteriaceae</taxon>
        <taxon>Nonlabens</taxon>
    </lineage>
</organism>
<gene>
    <name evidence="8" type="ORF">EJ995_08650</name>
</gene>
<dbReference type="InterPro" id="IPR036291">
    <property type="entry name" value="NAD(P)-bd_dom_sf"/>
</dbReference>
<reference evidence="8 9" key="1">
    <citation type="submission" date="2018-12" db="EMBL/GenBank/DDBJ databases">
        <title>Complete genome of Nonlabens sp. MJ115.</title>
        <authorList>
            <person name="Choi H.S."/>
            <person name="Jung J."/>
        </authorList>
    </citation>
    <scope>NUCLEOTIDE SEQUENCE [LARGE SCALE GENOMIC DNA]</scope>
    <source>
        <strain evidence="8 9">MJ115</strain>
    </source>
</reference>
<keyword evidence="9" id="KW-1185">Reference proteome</keyword>
<dbReference type="Gene3D" id="3.90.180.10">
    <property type="entry name" value="Medium-chain alcohol dehydrogenases, catalytic domain"/>
    <property type="match status" value="1"/>
</dbReference>
<dbReference type="EMBL" id="CP034549">
    <property type="protein sequence ID" value="AZQ44300.1"/>
    <property type="molecule type" value="Genomic_DNA"/>
</dbReference>
<dbReference type="AlphaFoldDB" id="A0A3S9MYN7"/>
<dbReference type="GO" id="GO:0004022">
    <property type="term" value="F:alcohol dehydrogenase (NAD+) activity"/>
    <property type="evidence" value="ECO:0007669"/>
    <property type="project" value="TreeGrafter"/>
</dbReference>
<evidence type="ECO:0000256" key="5">
    <source>
        <dbReference type="ARBA" id="ARBA00023002"/>
    </source>
</evidence>
<accession>A0A3S9MYN7</accession>
<dbReference type="InterPro" id="IPR013149">
    <property type="entry name" value="ADH-like_C"/>
</dbReference>
<dbReference type="SUPFAM" id="SSF51735">
    <property type="entry name" value="NAD(P)-binding Rossmann-fold domains"/>
    <property type="match status" value="1"/>
</dbReference>
<evidence type="ECO:0000256" key="6">
    <source>
        <dbReference type="ARBA" id="ARBA00023027"/>
    </source>
</evidence>
<evidence type="ECO:0000313" key="9">
    <source>
        <dbReference type="Proteomes" id="UP000279600"/>
    </source>
</evidence>